<dbReference type="EMBL" id="FN596510">
    <property type="protein sequence ID" value="CCB60774.1"/>
    <property type="molecule type" value="Genomic_DNA"/>
</dbReference>
<dbReference type="InParanoid" id="F6I1F7"/>
<dbReference type="HOGENOM" id="CLU_3415637_0_0_1"/>
<reference evidence="2" key="1">
    <citation type="journal article" date="2007" name="Nature">
        <title>The grapevine genome sequence suggests ancestral hexaploidization in major angiosperm phyla.</title>
        <authorList>
            <consortium name="The French-Italian Public Consortium for Grapevine Genome Characterization."/>
            <person name="Jaillon O."/>
            <person name="Aury J.-M."/>
            <person name="Noel B."/>
            <person name="Policriti A."/>
            <person name="Clepet C."/>
            <person name="Casagrande A."/>
            <person name="Choisne N."/>
            <person name="Aubourg S."/>
            <person name="Vitulo N."/>
            <person name="Jubin C."/>
            <person name="Vezzi A."/>
            <person name="Legeai F."/>
            <person name="Hugueney P."/>
            <person name="Dasilva C."/>
            <person name="Horner D."/>
            <person name="Mica E."/>
            <person name="Jublot D."/>
            <person name="Poulain J."/>
            <person name="Bruyere C."/>
            <person name="Billault A."/>
            <person name="Segurens B."/>
            <person name="Gouyvenoux M."/>
            <person name="Ugarte E."/>
            <person name="Cattonaro F."/>
            <person name="Anthouard V."/>
            <person name="Vico V."/>
            <person name="Del Fabbro C."/>
            <person name="Alaux M."/>
            <person name="Di Gaspero G."/>
            <person name="Dumas V."/>
            <person name="Felice N."/>
            <person name="Paillard S."/>
            <person name="Juman I."/>
            <person name="Moroldo M."/>
            <person name="Scalabrin S."/>
            <person name="Canaguier A."/>
            <person name="Le Clainche I."/>
            <person name="Malacrida G."/>
            <person name="Durand E."/>
            <person name="Pesole G."/>
            <person name="Laucou V."/>
            <person name="Chatelet P."/>
            <person name="Merdinoglu D."/>
            <person name="Delledonne M."/>
            <person name="Pezzotti M."/>
            <person name="Lecharny A."/>
            <person name="Scarpelli C."/>
            <person name="Artiguenave F."/>
            <person name="Pe M.E."/>
            <person name="Valle G."/>
            <person name="Morgante M."/>
            <person name="Caboche M."/>
            <person name="Adam-Blondon A.-F."/>
            <person name="Weissenbach J."/>
            <person name="Quetier F."/>
            <person name="Wincker P."/>
        </authorList>
    </citation>
    <scope>NUCLEOTIDE SEQUENCE [LARGE SCALE GENOMIC DNA]</scope>
    <source>
        <strain evidence="2">cv. Pinot noir / PN40024</strain>
    </source>
</reference>
<accession>F6I1F7</accession>
<evidence type="ECO:0000313" key="2">
    <source>
        <dbReference type="Proteomes" id="UP000009183"/>
    </source>
</evidence>
<dbReference type="PaxDb" id="29760-VIT_15s0045g00830.t01"/>
<name>F6I1F7_VITVI</name>
<sequence>MGASRKESEDPFNLILLVQVLKSFDSL</sequence>
<evidence type="ECO:0000313" key="1">
    <source>
        <dbReference type="EMBL" id="CCB60774.1"/>
    </source>
</evidence>
<dbReference type="AlphaFoldDB" id="F6I1F7"/>
<proteinExistence type="predicted"/>
<protein>
    <submittedName>
        <fullName evidence="1">Uncharacterized protein</fullName>
    </submittedName>
</protein>
<organism evidence="1 2">
    <name type="scientific">Vitis vinifera</name>
    <name type="common">Grape</name>
    <dbReference type="NCBI Taxonomy" id="29760"/>
    <lineage>
        <taxon>Eukaryota</taxon>
        <taxon>Viridiplantae</taxon>
        <taxon>Streptophyta</taxon>
        <taxon>Embryophyta</taxon>
        <taxon>Tracheophyta</taxon>
        <taxon>Spermatophyta</taxon>
        <taxon>Magnoliopsida</taxon>
        <taxon>eudicotyledons</taxon>
        <taxon>Gunneridae</taxon>
        <taxon>Pentapetalae</taxon>
        <taxon>rosids</taxon>
        <taxon>Vitales</taxon>
        <taxon>Vitaceae</taxon>
        <taxon>Viteae</taxon>
        <taxon>Vitis</taxon>
    </lineage>
</organism>
<gene>
    <name evidence="1" type="ordered locus">VIT_15s0045g00830</name>
</gene>
<keyword evidence="2" id="KW-1185">Reference proteome</keyword>
<dbReference type="Proteomes" id="UP000009183">
    <property type="component" value="Chromosome 15"/>
</dbReference>